<evidence type="ECO:0000313" key="4">
    <source>
        <dbReference type="Proteomes" id="UP000821866"/>
    </source>
</evidence>
<keyword evidence="2" id="KW-1133">Transmembrane helix</keyword>
<accession>A0A9J6EQK1</accession>
<keyword evidence="4" id="KW-1185">Reference proteome</keyword>
<dbReference type="Proteomes" id="UP000821866">
    <property type="component" value="Chromosome 10"/>
</dbReference>
<evidence type="ECO:0000256" key="2">
    <source>
        <dbReference type="SAM" id="Phobius"/>
    </source>
</evidence>
<evidence type="ECO:0000256" key="1">
    <source>
        <dbReference type="SAM" id="MobiDB-lite"/>
    </source>
</evidence>
<reference evidence="3" key="2">
    <citation type="submission" date="2021-09" db="EMBL/GenBank/DDBJ databases">
        <authorList>
            <person name="Jia N."/>
            <person name="Wang J."/>
            <person name="Shi W."/>
            <person name="Du L."/>
            <person name="Sun Y."/>
            <person name="Zhan W."/>
            <person name="Jiang J."/>
            <person name="Wang Q."/>
            <person name="Zhang B."/>
            <person name="Ji P."/>
            <person name="Sakyi L.B."/>
            <person name="Cui X."/>
            <person name="Yuan T."/>
            <person name="Jiang B."/>
            <person name="Yang W."/>
            <person name="Lam T.T.-Y."/>
            <person name="Chang Q."/>
            <person name="Ding S."/>
            <person name="Wang X."/>
            <person name="Zhu J."/>
            <person name="Ruan X."/>
            <person name="Zhao L."/>
            <person name="Wei J."/>
            <person name="Que T."/>
            <person name="Du C."/>
            <person name="Cheng J."/>
            <person name="Dai P."/>
            <person name="Han X."/>
            <person name="Huang E."/>
            <person name="Gao Y."/>
            <person name="Liu J."/>
            <person name="Shao H."/>
            <person name="Ye R."/>
            <person name="Li L."/>
            <person name="Wei W."/>
            <person name="Wang X."/>
            <person name="Wang C."/>
            <person name="Huo Q."/>
            <person name="Li W."/>
            <person name="Guo W."/>
            <person name="Chen H."/>
            <person name="Chen S."/>
            <person name="Zhou L."/>
            <person name="Zhou L."/>
            <person name="Ni X."/>
            <person name="Tian J."/>
            <person name="Zhou Y."/>
            <person name="Sheng Y."/>
            <person name="Liu T."/>
            <person name="Pan Y."/>
            <person name="Xia L."/>
            <person name="Li J."/>
            <person name="Zhao F."/>
            <person name="Cao W."/>
        </authorList>
    </citation>
    <scope>NUCLEOTIDE SEQUENCE</scope>
    <source>
        <strain evidence="3">Rmic-2018</strain>
        <tissue evidence="3">Larvae</tissue>
    </source>
</reference>
<keyword evidence="2" id="KW-0472">Membrane</keyword>
<proteinExistence type="predicted"/>
<keyword evidence="2" id="KW-0812">Transmembrane</keyword>
<protein>
    <submittedName>
        <fullName evidence="3">Uncharacterized protein</fullName>
    </submittedName>
</protein>
<sequence>MKVNKNKNKPFAICVNEWSRSGEPLCRRSVNDAHNVSTTGATTSFQLSPPIQGATPTSKEGSTGADVKVSRDHAKSLFYGDRSPPKVKAWPGTPSGSPSLSSSPGRKGVIMTPPRSPSLSILPDTRDEEVRLLPGFDKIIQEFQRYYSYIQWIVAAREHDQVVKHLSGHLCQVISVTQVEVSAPWDDYRSCEERRVVPAADVGMLAGYRPRAGRFPKNTRVVFANQDDSSRLCYTRGNFITLVRLAYAALNITLVETCNNGETDSLLLDRRVDFVTTIPKLVSMRSYYGRQQRRLMLAIEESGLWLHHITRRFPPCSNGVAMAVFDMPFSDYATVYLVGCVLSLLAFSAEVAYQRCFLARRLQASVPAVVIRHR</sequence>
<dbReference type="AlphaFoldDB" id="A0A9J6EQK1"/>
<organism evidence="3 4">
    <name type="scientific">Rhipicephalus microplus</name>
    <name type="common">Cattle tick</name>
    <name type="synonym">Boophilus microplus</name>
    <dbReference type="NCBI Taxonomy" id="6941"/>
    <lineage>
        <taxon>Eukaryota</taxon>
        <taxon>Metazoa</taxon>
        <taxon>Ecdysozoa</taxon>
        <taxon>Arthropoda</taxon>
        <taxon>Chelicerata</taxon>
        <taxon>Arachnida</taxon>
        <taxon>Acari</taxon>
        <taxon>Parasitiformes</taxon>
        <taxon>Ixodida</taxon>
        <taxon>Ixodoidea</taxon>
        <taxon>Ixodidae</taxon>
        <taxon>Rhipicephalinae</taxon>
        <taxon>Rhipicephalus</taxon>
        <taxon>Boophilus</taxon>
    </lineage>
</organism>
<gene>
    <name evidence="3" type="ORF">HPB51_000465</name>
</gene>
<reference evidence="3" key="1">
    <citation type="journal article" date="2020" name="Cell">
        <title>Large-Scale Comparative Analyses of Tick Genomes Elucidate Their Genetic Diversity and Vector Capacities.</title>
        <authorList>
            <consortium name="Tick Genome and Microbiome Consortium (TIGMIC)"/>
            <person name="Jia N."/>
            <person name="Wang J."/>
            <person name="Shi W."/>
            <person name="Du L."/>
            <person name="Sun Y."/>
            <person name="Zhan W."/>
            <person name="Jiang J.F."/>
            <person name="Wang Q."/>
            <person name="Zhang B."/>
            <person name="Ji P."/>
            <person name="Bell-Sakyi L."/>
            <person name="Cui X.M."/>
            <person name="Yuan T.T."/>
            <person name="Jiang B.G."/>
            <person name="Yang W.F."/>
            <person name="Lam T.T."/>
            <person name="Chang Q.C."/>
            <person name="Ding S.J."/>
            <person name="Wang X.J."/>
            <person name="Zhu J.G."/>
            <person name="Ruan X.D."/>
            <person name="Zhao L."/>
            <person name="Wei J.T."/>
            <person name="Ye R.Z."/>
            <person name="Que T.C."/>
            <person name="Du C.H."/>
            <person name="Zhou Y.H."/>
            <person name="Cheng J.X."/>
            <person name="Dai P.F."/>
            <person name="Guo W.B."/>
            <person name="Han X.H."/>
            <person name="Huang E.J."/>
            <person name="Li L.F."/>
            <person name="Wei W."/>
            <person name="Gao Y.C."/>
            <person name="Liu J.Z."/>
            <person name="Shao H.Z."/>
            <person name="Wang X."/>
            <person name="Wang C.C."/>
            <person name="Yang T.C."/>
            <person name="Huo Q.B."/>
            <person name="Li W."/>
            <person name="Chen H.Y."/>
            <person name="Chen S.E."/>
            <person name="Zhou L.G."/>
            <person name="Ni X.B."/>
            <person name="Tian J.H."/>
            <person name="Sheng Y."/>
            <person name="Liu T."/>
            <person name="Pan Y.S."/>
            <person name="Xia L.Y."/>
            <person name="Li J."/>
            <person name="Zhao F."/>
            <person name="Cao W.C."/>
        </authorList>
    </citation>
    <scope>NUCLEOTIDE SEQUENCE</scope>
    <source>
        <strain evidence="3">Rmic-2018</strain>
    </source>
</reference>
<evidence type="ECO:0000313" key="3">
    <source>
        <dbReference type="EMBL" id="KAH8036429.1"/>
    </source>
</evidence>
<dbReference type="EMBL" id="JABSTU010000002">
    <property type="protein sequence ID" value="KAH8036429.1"/>
    <property type="molecule type" value="Genomic_DNA"/>
</dbReference>
<feature type="compositionally biased region" description="Polar residues" evidence="1">
    <location>
        <begin position="40"/>
        <end position="61"/>
    </location>
</feature>
<feature type="region of interest" description="Disordered" evidence="1">
    <location>
        <begin position="40"/>
        <end position="122"/>
    </location>
</feature>
<name>A0A9J6EQK1_RHIMP</name>
<comment type="caution">
    <text evidence="3">The sequence shown here is derived from an EMBL/GenBank/DDBJ whole genome shotgun (WGS) entry which is preliminary data.</text>
</comment>
<feature type="compositionally biased region" description="Low complexity" evidence="1">
    <location>
        <begin position="91"/>
        <end position="105"/>
    </location>
</feature>
<feature type="transmembrane region" description="Helical" evidence="2">
    <location>
        <begin position="332"/>
        <end position="353"/>
    </location>
</feature>